<evidence type="ECO:0008006" key="3">
    <source>
        <dbReference type="Google" id="ProtNLM"/>
    </source>
</evidence>
<organism evidence="1 2">
    <name type="scientific">Elizabethkingia argenteiflava</name>
    <dbReference type="NCBI Taxonomy" id="2681556"/>
    <lineage>
        <taxon>Bacteria</taxon>
        <taxon>Pseudomonadati</taxon>
        <taxon>Bacteroidota</taxon>
        <taxon>Flavobacteriia</taxon>
        <taxon>Flavobacteriales</taxon>
        <taxon>Weeksellaceae</taxon>
        <taxon>Elizabethkingia</taxon>
    </lineage>
</organism>
<dbReference type="SUPFAM" id="SSF56024">
    <property type="entry name" value="Phospholipase D/nuclease"/>
    <property type="match status" value="1"/>
</dbReference>
<comment type="caution">
    <text evidence="1">The sequence shown here is derived from an EMBL/GenBank/DDBJ whole genome shotgun (WGS) entry which is preliminary data.</text>
</comment>
<dbReference type="RefSeq" id="WP_166518720.1">
    <property type="nucleotide sequence ID" value="NZ_JAAABJ010000279.1"/>
</dbReference>
<evidence type="ECO:0000313" key="1">
    <source>
        <dbReference type="EMBL" id="NAW50368.1"/>
    </source>
</evidence>
<proteinExistence type="predicted"/>
<dbReference type="EMBL" id="JAAABJ010000279">
    <property type="protein sequence ID" value="NAW50368.1"/>
    <property type="molecule type" value="Genomic_DNA"/>
</dbReference>
<evidence type="ECO:0000313" key="2">
    <source>
        <dbReference type="Proteomes" id="UP000553459"/>
    </source>
</evidence>
<keyword evidence="2" id="KW-1185">Reference proteome</keyword>
<reference evidence="1 2" key="1">
    <citation type="submission" date="2019-11" db="EMBL/GenBank/DDBJ databases">
        <title>Characterization of Elizabethkingia argenteiflava sp. nov., isolated from inner surface of Soybean Pods.</title>
        <authorList>
            <person name="Mo S."/>
        </authorList>
    </citation>
    <scope>NUCLEOTIDE SEQUENCE [LARGE SCALE GENOMIC DNA]</scope>
    <source>
        <strain evidence="1 2">YB22</strain>
    </source>
</reference>
<gene>
    <name evidence="1" type="ORF">GNY06_02835</name>
</gene>
<sequence>MNFLTGKELNEKIYDIIYNSEKYLLILSPFIQLDPYFKDEIFNKHLNNSNVHIIIGFGKNENNVNKSFGKEDFDYFIQFPNITIVYIPNLHAKYYGNENKSVVTSMNLIDYSFINNIEFGVYSQKKIFYIKLNSFFKSAVSTCFNVVEEQGYTIFVKRPKYEKKLIFAKNYVGPEVELDCIEDLIKFGYVSKRRLSDFTNEKYVNTALKDQRRSREEYHIENGNHKNHKGYCIRCRATIKLDLEKPLCWACYKTWSIYEDPFYKEKFCISCGDENNTSFNKPACLKCFKKLKK</sequence>
<dbReference type="AlphaFoldDB" id="A0A845PVN7"/>
<dbReference type="Proteomes" id="UP000553459">
    <property type="component" value="Unassembled WGS sequence"/>
</dbReference>
<protein>
    <recommendedName>
        <fullName evidence="3">Phospholipase D-like domain-containing protein</fullName>
    </recommendedName>
</protein>
<name>A0A845PVN7_9FLAO</name>
<accession>A0A845PVN7</accession>